<dbReference type="Gene3D" id="2.40.70.10">
    <property type="entry name" value="Acid Proteases"/>
    <property type="match status" value="2"/>
</dbReference>
<reference evidence="12 13" key="1">
    <citation type="submission" date="2024-02" db="EMBL/GenBank/DDBJ databases">
        <authorList>
            <consortium name="ELIXIR-Norway"/>
            <consortium name="Elixir Norway"/>
        </authorList>
    </citation>
    <scope>NUCLEOTIDE SEQUENCE [LARGE SCALE GENOMIC DNA]</scope>
</reference>
<dbReference type="InterPro" id="IPR033121">
    <property type="entry name" value="PEPTIDASE_A1"/>
</dbReference>
<keyword evidence="13" id="KW-1185">Reference proteome</keyword>
<keyword evidence="8" id="KW-1133">Transmembrane helix</keyword>
<dbReference type="InterPro" id="IPR032799">
    <property type="entry name" value="TAXi_C"/>
</dbReference>
<evidence type="ECO:0000256" key="1">
    <source>
        <dbReference type="ARBA" id="ARBA00004370"/>
    </source>
</evidence>
<dbReference type="InterPro" id="IPR034161">
    <property type="entry name" value="Pepsin-like_plant"/>
</dbReference>
<evidence type="ECO:0000313" key="13">
    <source>
        <dbReference type="Proteomes" id="UP001497512"/>
    </source>
</evidence>
<evidence type="ECO:0000256" key="2">
    <source>
        <dbReference type="ARBA" id="ARBA00007447"/>
    </source>
</evidence>
<gene>
    <name evidence="12" type="ORF">CSSPTR1EN2_LOCUS1868</name>
</gene>
<accession>A0ABP0TCF1</accession>
<dbReference type="InterPro" id="IPR021109">
    <property type="entry name" value="Peptidase_aspartic_dom_sf"/>
</dbReference>
<dbReference type="InterPro" id="IPR032861">
    <property type="entry name" value="TAXi_N"/>
</dbReference>
<dbReference type="Proteomes" id="UP001497512">
    <property type="component" value="Chromosome 1"/>
</dbReference>
<keyword evidence="4" id="KW-0812">Transmembrane</keyword>
<evidence type="ECO:0000256" key="3">
    <source>
        <dbReference type="ARBA" id="ARBA00022670"/>
    </source>
</evidence>
<evidence type="ECO:0000313" key="12">
    <source>
        <dbReference type="EMBL" id="CAK9192393.1"/>
    </source>
</evidence>
<dbReference type="EMBL" id="OZ019893">
    <property type="protein sequence ID" value="CAK9192393.1"/>
    <property type="molecule type" value="Genomic_DNA"/>
</dbReference>
<dbReference type="Pfam" id="PF14541">
    <property type="entry name" value="TAXi_C"/>
    <property type="match status" value="1"/>
</dbReference>
<organism evidence="12 13">
    <name type="scientific">Sphagnum troendelagicum</name>
    <dbReference type="NCBI Taxonomy" id="128251"/>
    <lineage>
        <taxon>Eukaryota</taxon>
        <taxon>Viridiplantae</taxon>
        <taxon>Streptophyta</taxon>
        <taxon>Embryophyta</taxon>
        <taxon>Bryophyta</taxon>
        <taxon>Sphagnophytina</taxon>
        <taxon>Sphagnopsida</taxon>
        <taxon>Sphagnales</taxon>
        <taxon>Sphagnaceae</taxon>
        <taxon>Sphagnum</taxon>
    </lineage>
</organism>
<evidence type="ECO:0000256" key="9">
    <source>
        <dbReference type="ARBA" id="ARBA00023136"/>
    </source>
</evidence>
<proteinExistence type="inferred from homology"/>
<feature type="domain" description="Peptidase A1" evidence="11">
    <location>
        <begin position="135"/>
        <end position="497"/>
    </location>
</feature>
<keyword evidence="7" id="KW-0378">Hydrolase</keyword>
<sequence>MGFLCLEALWPQHGCKTRRRRRTTTSITKTIVQGSHKLQAVNCFGGPLIMGLLMLLQIVVRTEEAQIGAGGSVMKLKHRMAEVAGGLNWGARQGGGGGMSVEHYKRLLSHDKARRKSLEVVDFQLYGHYLTDALYYMEIMLGTPSQTYDVQIDTGSDLLWVDCSPCTGCPQTSSLKVSLSPYSESASSSNQAIECSDAFCSLASSDGLQKSCGVGSSCEFYTLYGDGSTISGYLVSDLFTYNAILNSTNSTELVSTRVSFGCGNVRTGNLASSEQATDGLIGFGSNSVSVVSQLAATGTIPNSFAHCLQGETGTSSLVIGEITEPGITYTNMVPNQQHYTAVLVNIAVQGVNISSSTALTSSSGSNLQVIFDSGTTLANLIEPFFTDFTNATVSLEILQRFSPHKLLCCFHKCCYVGCHFCSSTSVFPNITLYFEGGTMELGSDSYLLPIQDGGNTYYCPAWQASSGDVSTYSILGDIVLQNQIIVYDNDLKQLGWKNFDCSQTISASLTPNAPAVSQSPVSASTGRGPSSSHLKTLRTFIPFIAILYILATF</sequence>
<comment type="subcellular location">
    <subcellularLocation>
        <location evidence="1">Membrane</location>
    </subcellularLocation>
</comment>
<keyword evidence="10" id="KW-0325">Glycoprotein</keyword>
<evidence type="ECO:0000256" key="8">
    <source>
        <dbReference type="ARBA" id="ARBA00022989"/>
    </source>
</evidence>
<evidence type="ECO:0000256" key="4">
    <source>
        <dbReference type="ARBA" id="ARBA00022692"/>
    </source>
</evidence>
<dbReference type="Pfam" id="PF14543">
    <property type="entry name" value="TAXi_N"/>
    <property type="match status" value="1"/>
</dbReference>
<protein>
    <recommendedName>
        <fullName evidence="11">Peptidase A1 domain-containing protein</fullName>
    </recommendedName>
</protein>
<dbReference type="PANTHER" id="PTHR13683">
    <property type="entry name" value="ASPARTYL PROTEASES"/>
    <property type="match status" value="1"/>
</dbReference>
<keyword evidence="5" id="KW-0732">Signal</keyword>
<evidence type="ECO:0000256" key="7">
    <source>
        <dbReference type="ARBA" id="ARBA00022801"/>
    </source>
</evidence>
<name>A0ABP0TCF1_9BRYO</name>
<dbReference type="SUPFAM" id="SSF50630">
    <property type="entry name" value="Acid proteases"/>
    <property type="match status" value="1"/>
</dbReference>
<dbReference type="PRINTS" id="PR00792">
    <property type="entry name" value="PEPSIN"/>
</dbReference>
<dbReference type="InterPro" id="IPR001461">
    <property type="entry name" value="Aspartic_peptidase_A1"/>
</dbReference>
<dbReference type="CDD" id="cd05476">
    <property type="entry name" value="pepsin_A_like_plant"/>
    <property type="match status" value="1"/>
</dbReference>
<evidence type="ECO:0000256" key="10">
    <source>
        <dbReference type="ARBA" id="ARBA00023180"/>
    </source>
</evidence>
<keyword evidence="6" id="KW-0064">Aspartyl protease</keyword>
<evidence type="ECO:0000256" key="5">
    <source>
        <dbReference type="ARBA" id="ARBA00022729"/>
    </source>
</evidence>
<evidence type="ECO:0000259" key="11">
    <source>
        <dbReference type="PROSITE" id="PS51767"/>
    </source>
</evidence>
<dbReference type="PANTHER" id="PTHR13683:SF375">
    <property type="entry name" value="PEPTIDASE A1 DOMAIN-CONTAINING PROTEIN"/>
    <property type="match status" value="1"/>
</dbReference>
<comment type="similarity">
    <text evidence="2">Belongs to the peptidase A1 family.</text>
</comment>
<evidence type="ECO:0000256" key="6">
    <source>
        <dbReference type="ARBA" id="ARBA00022750"/>
    </source>
</evidence>
<keyword evidence="9" id="KW-0472">Membrane</keyword>
<keyword evidence="3" id="KW-0645">Protease</keyword>
<dbReference type="PROSITE" id="PS51767">
    <property type="entry name" value="PEPTIDASE_A1"/>
    <property type="match status" value="1"/>
</dbReference>